<name>A0A380T7V0_9ZZZZ</name>
<dbReference type="InterPro" id="IPR006073">
    <property type="entry name" value="GTP-bd"/>
</dbReference>
<proteinExistence type="inferred from homology"/>
<dbReference type="Pfam" id="PF01926">
    <property type="entry name" value="MMR_HSR1"/>
    <property type="match status" value="2"/>
</dbReference>
<keyword evidence="5" id="KW-0547">Nucleotide-binding</keyword>
<dbReference type="CDD" id="cd01895">
    <property type="entry name" value="EngA2"/>
    <property type="match status" value="1"/>
</dbReference>
<accession>A0A380T7V0</accession>
<dbReference type="FunFam" id="3.30.300.20:FF:000004">
    <property type="entry name" value="GTPase Der"/>
    <property type="match status" value="1"/>
</dbReference>
<dbReference type="Gene3D" id="3.40.50.300">
    <property type="entry name" value="P-loop containing nucleotide triphosphate hydrolases"/>
    <property type="match status" value="2"/>
</dbReference>
<evidence type="ECO:0000256" key="5">
    <source>
        <dbReference type="ARBA" id="ARBA00022741"/>
    </source>
</evidence>
<gene>
    <name evidence="9" type="primary">der</name>
    <name evidence="9" type="ORF">DF3PB_1040008</name>
</gene>
<evidence type="ECO:0000256" key="6">
    <source>
        <dbReference type="ARBA" id="ARBA00023134"/>
    </source>
</evidence>
<dbReference type="InterPro" id="IPR027417">
    <property type="entry name" value="P-loop_NTPase"/>
</dbReference>
<dbReference type="Pfam" id="PF14714">
    <property type="entry name" value="KH_dom-like"/>
    <property type="match status" value="1"/>
</dbReference>
<dbReference type="CDD" id="cd01894">
    <property type="entry name" value="EngA1"/>
    <property type="match status" value="1"/>
</dbReference>
<dbReference type="InterPro" id="IPR016484">
    <property type="entry name" value="GTPase_Der"/>
</dbReference>
<evidence type="ECO:0000256" key="2">
    <source>
        <dbReference type="ARBA" id="ARBA00020953"/>
    </source>
</evidence>
<evidence type="ECO:0000259" key="8">
    <source>
        <dbReference type="PROSITE" id="PS51712"/>
    </source>
</evidence>
<dbReference type="PANTHER" id="PTHR43834:SF6">
    <property type="entry name" value="GTPASE DER"/>
    <property type="match status" value="1"/>
</dbReference>
<evidence type="ECO:0000256" key="1">
    <source>
        <dbReference type="ARBA" id="ARBA00008279"/>
    </source>
</evidence>
<feature type="domain" description="EngA-type G" evidence="8">
    <location>
        <begin position="188"/>
        <end position="363"/>
    </location>
</feature>
<organism evidence="9">
    <name type="scientific">metagenome</name>
    <dbReference type="NCBI Taxonomy" id="256318"/>
    <lineage>
        <taxon>unclassified sequences</taxon>
        <taxon>metagenomes</taxon>
    </lineage>
</organism>
<evidence type="ECO:0000256" key="4">
    <source>
        <dbReference type="ARBA" id="ARBA00022737"/>
    </source>
</evidence>
<dbReference type="NCBIfam" id="TIGR00231">
    <property type="entry name" value="small_GTP"/>
    <property type="match status" value="2"/>
</dbReference>
<dbReference type="SUPFAM" id="SSF52540">
    <property type="entry name" value="P-loop containing nucleoside triphosphate hydrolases"/>
    <property type="match status" value="2"/>
</dbReference>
<comment type="similarity">
    <text evidence="1">Belongs to the TRAFAC class TrmE-Era-EngA-EngB-Septin-like GTPase superfamily. EngA (Der) GTPase family.</text>
</comment>
<dbReference type="EMBL" id="UIDG01000007">
    <property type="protein sequence ID" value="SUS03632.1"/>
    <property type="molecule type" value="Genomic_DNA"/>
</dbReference>
<feature type="domain" description="EngA-type G" evidence="8">
    <location>
        <begin position="3"/>
        <end position="167"/>
    </location>
</feature>
<dbReference type="GO" id="GO:0042254">
    <property type="term" value="P:ribosome biogenesis"/>
    <property type="evidence" value="ECO:0007669"/>
    <property type="project" value="UniProtKB-KW"/>
</dbReference>
<keyword evidence="4" id="KW-0677">Repeat</keyword>
<dbReference type="InterPro" id="IPR005225">
    <property type="entry name" value="Small_GTP-bd"/>
</dbReference>
<dbReference type="Gene3D" id="3.30.300.20">
    <property type="match status" value="1"/>
</dbReference>
<reference evidence="9" key="1">
    <citation type="submission" date="2018-07" db="EMBL/GenBank/DDBJ databases">
        <authorList>
            <person name="Quirk P.G."/>
            <person name="Krulwich T.A."/>
        </authorList>
    </citation>
    <scope>NUCLEOTIDE SEQUENCE</scope>
</reference>
<dbReference type="HAMAP" id="MF_00195">
    <property type="entry name" value="GTPase_Der"/>
    <property type="match status" value="1"/>
</dbReference>
<dbReference type="PIRSF" id="PIRSF006485">
    <property type="entry name" value="GTP-binding_EngA"/>
    <property type="match status" value="1"/>
</dbReference>
<evidence type="ECO:0000256" key="7">
    <source>
        <dbReference type="ARBA" id="ARBA00032345"/>
    </source>
</evidence>
<evidence type="ECO:0000256" key="3">
    <source>
        <dbReference type="ARBA" id="ARBA00022517"/>
    </source>
</evidence>
<dbReference type="InterPro" id="IPR032859">
    <property type="entry name" value="KH_dom-like"/>
</dbReference>
<dbReference type="PROSITE" id="PS51712">
    <property type="entry name" value="G_ENGA"/>
    <property type="match status" value="2"/>
</dbReference>
<dbReference type="NCBIfam" id="TIGR03594">
    <property type="entry name" value="GTPase_EngA"/>
    <property type="match status" value="1"/>
</dbReference>
<dbReference type="InterPro" id="IPR031166">
    <property type="entry name" value="G_ENGA"/>
</dbReference>
<dbReference type="InterPro" id="IPR015946">
    <property type="entry name" value="KH_dom-like_a/b"/>
</dbReference>
<keyword evidence="3" id="KW-0690">Ribosome biogenesis</keyword>
<protein>
    <recommendedName>
        <fullName evidence="2">GTPase Der</fullName>
    </recommendedName>
    <alternativeName>
        <fullName evidence="7">GTP-binding protein EngA</fullName>
    </alternativeName>
</protein>
<keyword evidence="6" id="KW-0342">GTP-binding</keyword>
<dbReference type="PANTHER" id="PTHR43834">
    <property type="entry name" value="GTPASE DER"/>
    <property type="match status" value="1"/>
</dbReference>
<dbReference type="GO" id="GO:0005525">
    <property type="term" value="F:GTP binding"/>
    <property type="evidence" value="ECO:0007669"/>
    <property type="project" value="UniProtKB-KW"/>
</dbReference>
<evidence type="ECO:0000313" key="9">
    <source>
        <dbReference type="EMBL" id="SUS03632.1"/>
    </source>
</evidence>
<sequence length="453" mass="47803">MSLPVVIVGRPNVGKSTLFNRLAGRPLAIVDDSPGVTRDRREAAVQLGDLAFTAVDTAGFEGAAADTLAGRIQAQTERAVATAKVVLMLIDARAGISPLDHDLAGILRRAGLPVVLAANKYDGGAGEAGLLESYGLGLGEPVPLSAAHGEGLHLLLEALKDAAAGEIEQAAEAGVTAARGAEPGPKQIQLAIIGRPNVGKSSLVNALVGEERMITGPEAGITRDAVPIAWSYAGRAIRLIDTAGLRRQARVDARLEALAAADTRRALRFAHVCAIVIDGSVGLEKQDLTIARWVSEEGRAPLLVVNKADLIDDRRASAADLARRIQTSLAQLRGLKPAYVSALTGAGVGGLMARVLEAYESWGQHIGTGPLNRWLKEMSGKQAPPMVGGRPFKLRYIAQVSTRPPTFAVFANRVAPLPESYLRFLANGLRDRFGLGGVPLRFVVRQPRNPYAD</sequence>
<dbReference type="AlphaFoldDB" id="A0A380T7V0"/>